<protein>
    <submittedName>
        <fullName evidence="1">Uncharacterized protein</fullName>
    </submittedName>
</protein>
<name>N1PQM7_DOTSN</name>
<dbReference type="AlphaFoldDB" id="N1PQM7"/>
<dbReference type="HOGENOM" id="CLU_2527435_0_0_1"/>
<keyword evidence="2" id="KW-1185">Reference proteome</keyword>
<organism evidence="1 2">
    <name type="scientific">Dothistroma septosporum (strain NZE10 / CBS 128990)</name>
    <name type="common">Red band needle blight fungus</name>
    <name type="synonym">Mycosphaerella pini</name>
    <dbReference type="NCBI Taxonomy" id="675120"/>
    <lineage>
        <taxon>Eukaryota</taxon>
        <taxon>Fungi</taxon>
        <taxon>Dikarya</taxon>
        <taxon>Ascomycota</taxon>
        <taxon>Pezizomycotina</taxon>
        <taxon>Dothideomycetes</taxon>
        <taxon>Dothideomycetidae</taxon>
        <taxon>Mycosphaerellales</taxon>
        <taxon>Mycosphaerellaceae</taxon>
        <taxon>Dothistroma</taxon>
    </lineage>
</organism>
<gene>
    <name evidence="1" type="ORF">DOTSEDRAFT_44804</name>
</gene>
<reference evidence="1 2" key="2">
    <citation type="journal article" date="2012" name="PLoS Pathog.">
        <title>Diverse lifestyles and strategies of plant pathogenesis encoded in the genomes of eighteen Dothideomycetes fungi.</title>
        <authorList>
            <person name="Ohm R.A."/>
            <person name="Feau N."/>
            <person name="Henrissat B."/>
            <person name="Schoch C.L."/>
            <person name="Horwitz B.A."/>
            <person name="Barry K.W."/>
            <person name="Condon B.J."/>
            <person name="Copeland A.C."/>
            <person name="Dhillon B."/>
            <person name="Glaser F."/>
            <person name="Hesse C.N."/>
            <person name="Kosti I."/>
            <person name="LaButti K."/>
            <person name="Lindquist E.A."/>
            <person name="Lucas S."/>
            <person name="Salamov A.A."/>
            <person name="Bradshaw R.E."/>
            <person name="Ciuffetti L."/>
            <person name="Hamelin R.C."/>
            <person name="Kema G.H.J."/>
            <person name="Lawrence C."/>
            <person name="Scott J.A."/>
            <person name="Spatafora J.W."/>
            <person name="Turgeon B.G."/>
            <person name="de Wit P.J.G.M."/>
            <person name="Zhong S."/>
            <person name="Goodwin S.B."/>
            <person name="Grigoriev I.V."/>
        </authorList>
    </citation>
    <scope>NUCLEOTIDE SEQUENCE [LARGE SCALE GENOMIC DNA]</scope>
    <source>
        <strain evidence="2">NZE10 / CBS 128990</strain>
    </source>
</reference>
<dbReference type="Proteomes" id="UP000016933">
    <property type="component" value="Unassembled WGS sequence"/>
</dbReference>
<evidence type="ECO:0000313" key="1">
    <source>
        <dbReference type="EMBL" id="EME44655.1"/>
    </source>
</evidence>
<accession>N1PQM7</accession>
<dbReference type="EMBL" id="KB446539">
    <property type="protein sequence ID" value="EME44655.1"/>
    <property type="molecule type" value="Genomic_DNA"/>
</dbReference>
<sequence length="84" mass="9502">MRASIDHRSTRIFDPRYHGLQHRSLPQTCQKALAPLSSDPIPCHHEMKSTPGVPEPLCPKAEIPLLIRPALRCLGQHARFNSSW</sequence>
<evidence type="ECO:0000313" key="2">
    <source>
        <dbReference type="Proteomes" id="UP000016933"/>
    </source>
</evidence>
<reference evidence="2" key="1">
    <citation type="journal article" date="2012" name="PLoS Genet.">
        <title>The genomes of the fungal plant pathogens Cladosporium fulvum and Dothistroma septosporum reveal adaptation to different hosts and lifestyles but also signatures of common ancestry.</title>
        <authorList>
            <person name="de Wit P.J.G.M."/>
            <person name="van der Burgt A."/>
            <person name="Oekmen B."/>
            <person name="Stergiopoulos I."/>
            <person name="Abd-Elsalam K.A."/>
            <person name="Aerts A.L."/>
            <person name="Bahkali A.H."/>
            <person name="Beenen H.G."/>
            <person name="Chettri P."/>
            <person name="Cox M.P."/>
            <person name="Datema E."/>
            <person name="de Vries R.P."/>
            <person name="Dhillon B."/>
            <person name="Ganley A.R."/>
            <person name="Griffiths S.A."/>
            <person name="Guo Y."/>
            <person name="Hamelin R.C."/>
            <person name="Henrissat B."/>
            <person name="Kabir M.S."/>
            <person name="Jashni M.K."/>
            <person name="Kema G."/>
            <person name="Klaubauf S."/>
            <person name="Lapidus A."/>
            <person name="Levasseur A."/>
            <person name="Lindquist E."/>
            <person name="Mehrabi R."/>
            <person name="Ohm R.A."/>
            <person name="Owen T.J."/>
            <person name="Salamov A."/>
            <person name="Schwelm A."/>
            <person name="Schijlen E."/>
            <person name="Sun H."/>
            <person name="van den Burg H.A."/>
            <person name="van Ham R.C.H.J."/>
            <person name="Zhang S."/>
            <person name="Goodwin S.B."/>
            <person name="Grigoriev I.V."/>
            <person name="Collemare J."/>
            <person name="Bradshaw R.E."/>
        </authorList>
    </citation>
    <scope>NUCLEOTIDE SEQUENCE [LARGE SCALE GENOMIC DNA]</scope>
    <source>
        <strain evidence="2">NZE10 / CBS 128990</strain>
    </source>
</reference>
<proteinExistence type="predicted"/>